<feature type="region of interest" description="Disordered" evidence="9">
    <location>
        <begin position="577"/>
        <end position="629"/>
    </location>
</feature>
<organism evidence="12 13">
    <name type="scientific">Peltaster fructicola</name>
    <dbReference type="NCBI Taxonomy" id="286661"/>
    <lineage>
        <taxon>Eukaryota</taxon>
        <taxon>Fungi</taxon>
        <taxon>Dikarya</taxon>
        <taxon>Ascomycota</taxon>
        <taxon>Pezizomycotina</taxon>
        <taxon>Dothideomycetes</taxon>
        <taxon>Dothideomycetes incertae sedis</taxon>
        <taxon>Peltaster</taxon>
    </lineage>
</organism>
<evidence type="ECO:0000256" key="9">
    <source>
        <dbReference type="SAM" id="MobiDB-lite"/>
    </source>
</evidence>
<feature type="compositionally biased region" description="Low complexity" evidence="9">
    <location>
        <begin position="1317"/>
        <end position="1331"/>
    </location>
</feature>
<evidence type="ECO:0000259" key="11">
    <source>
        <dbReference type="Pfam" id="PF10377"/>
    </source>
</evidence>
<proteinExistence type="inferred from homology"/>
<dbReference type="InterPro" id="IPR045326">
    <property type="entry name" value="ATG17-like_dom"/>
</dbReference>
<dbReference type="GO" id="GO:0034045">
    <property type="term" value="C:phagophore assembly site membrane"/>
    <property type="evidence" value="ECO:0007669"/>
    <property type="project" value="UniProtKB-SubCell"/>
</dbReference>
<feature type="compositionally biased region" description="Basic and acidic residues" evidence="9">
    <location>
        <begin position="1388"/>
        <end position="1397"/>
    </location>
</feature>
<dbReference type="InterPro" id="IPR040040">
    <property type="entry name" value="ATG11"/>
</dbReference>
<evidence type="ECO:0000256" key="1">
    <source>
        <dbReference type="ARBA" id="ARBA00009729"/>
    </source>
</evidence>
<dbReference type="OrthoDB" id="447953at2759"/>
<comment type="function">
    <text evidence="7">Involved in cytoplasm to vacuole transport (Cvt), pexophagy, mitophagy and nucleophagy. Recruits mitochondria for their selective degradation via autophagy (mitophagy) during starvation. Works as scaffold proteins that recruit ATG proteins to the pre-autophagosome (PAS), the site of vesicle/autophagosome formation. Required for the Cvt vesicles completion.</text>
</comment>
<evidence type="ECO:0000259" key="10">
    <source>
        <dbReference type="Pfam" id="PF04108"/>
    </source>
</evidence>
<evidence type="ECO:0000256" key="8">
    <source>
        <dbReference type="SAM" id="Coils"/>
    </source>
</evidence>
<feature type="compositionally biased region" description="Polar residues" evidence="9">
    <location>
        <begin position="1399"/>
        <end position="1417"/>
    </location>
</feature>
<feature type="coiled-coil region" evidence="8">
    <location>
        <begin position="839"/>
        <end position="915"/>
    </location>
</feature>
<feature type="region of interest" description="Disordered" evidence="9">
    <location>
        <begin position="1029"/>
        <end position="1056"/>
    </location>
</feature>
<comment type="similarity">
    <text evidence="1 7">Belongs to the ATG11 family.</text>
</comment>
<accession>A0A6H0XK31</accession>
<evidence type="ECO:0000256" key="3">
    <source>
        <dbReference type="ARBA" id="ARBA00022448"/>
    </source>
</evidence>
<feature type="domain" description="Autophagy protein ATG17-like" evidence="10">
    <location>
        <begin position="95"/>
        <end position="455"/>
    </location>
</feature>
<feature type="coiled-coil region" evidence="8">
    <location>
        <begin position="635"/>
        <end position="722"/>
    </location>
</feature>
<dbReference type="GO" id="GO:0005774">
    <property type="term" value="C:vacuolar membrane"/>
    <property type="evidence" value="ECO:0007669"/>
    <property type="project" value="UniProtKB-SubCell"/>
</dbReference>
<dbReference type="Pfam" id="PF04108">
    <property type="entry name" value="ATG17_like"/>
    <property type="match status" value="1"/>
</dbReference>
<feature type="region of interest" description="Disordered" evidence="9">
    <location>
        <begin position="962"/>
        <end position="986"/>
    </location>
</feature>
<gene>
    <name evidence="12" type="ORF">AMS68_000601</name>
</gene>
<dbReference type="PANTHER" id="PTHR13222">
    <property type="entry name" value="RB1-INDUCIBLE COILED-COIL"/>
    <property type="match status" value="1"/>
</dbReference>
<dbReference type="GO" id="GO:1990316">
    <property type="term" value="C:Atg1/ULK1 kinase complex"/>
    <property type="evidence" value="ECO:0007669"/>
    <property type="project" value="TreeGrafter"/>
</dbReference>
<feature type="coiled-coil region" evidence="8">
    <location>
        <begin position="242"/>
        <end position="269"/>
    </location>
</feature>
<feature type="domain" description="Autophagy-related protein 11 C-terminal" evidence="11">
    <location>
        <begin position="1095"/>
        <end position="1239"/>
    </location>
</feature>
<dbReference type="GO" id="GO:0060090">
    <property type="term" value="F:molecular adaptor activity"/>
    <property type="evidence" value="ECO:0007669"/>
    <property type="project" value="TreeGrafter"/>
</dbReference>
<dbReference type="GO" id="GO:1903599">
    <property type="term" value="P:positive regulation of autophagy of mitochondrion"/>
    <property type="evidence" value="ECO:0007669"/>
    <property type="project" value="UniProtKB-UniRule"/>
</dbReference>
<keyword evidence="5 7" id="KW-0072">Autophagy</keyword>
<dbReference type="GO" id="GO:0000422">
    <property type="term" value="P:autophagy of mitochondrion"/>
    <property type="evidence" value="ECO:0007669"/>
    <property type="project" value="TreeGrafter"/>
</dbReference>
<feature type="coiled-coil region" evidence="8">
    <location>
        <begin position="755"/>
        <end position="789"/>
    </location>
</feature>
<dbReference type="GO" id="GO:0034517">
    <property type="term" value="P:ribophagy"/>
    <property type="evidence" value="ECO:0007669"/>
    <property type="project" value="TreeGrafter"/>
</dbReference>
<feature type="compositionally biased region" description="Basic and acidic residues" evidence="9">
    <location>
        <begin position="1275"/>
        <end position="1292"/>
    </location>
</feature>
<dbReference type="Gene3D" id="1.10.287.1490">
    <property type="match status" value="1"/>
</dbReference>
<protein>
    <recommendedName>
        <fullName evidence="2 7">Autophagy-related protein 11</fullName>
    </recommendedName>
</protein>
<name>A0A6H0XK31_9PEZI</name>
<keyword evidence="6 8" id="KW-0175">Coiled coil</keyword>
<dbReference type="PANTHER" id="PTHR13222:SF1">
    <property type="entry name" value="RB1-INDUCIBLE COILED-COIL PROTEIN 1"/>
    <property type="match status" value="1"/>
</dbReference>
<evidence type="ECO:0000256" key="6">
    <source>
        <dbReference type="ARBA" id="ARBA00023054"/>
    </source>
</evidence>
<evidence type="ECO:0000313" key="13">
    <source>
        <dbReference type="Proteomes" id="UP000503462"/>
    </source>
</evidence>
<dbReference type="InterPro" id="IPR019460">
    <property type="entry name" value="Atg11_C"/>
</dbReference>
<evidence type="ECO:0000256" key="5">
    <source>
        <dbReference type="ARBA" id="ARBA00023006"/>
    </source>
</evidence>
<feature type="coiled-coil region" evidence="8">
    <location>
        <begin position="166"/>
        <end position="193"/>
    </location>
</feature>
<dbReference type="GO" id="GO:0015031">
    <property type="term" value="P:protein transport"/>
    <property type="evidence" value="ECO:0007669"/>
    <property type="project" value="UniProtKB-KW"/>
</dbReference>
<feature type="region of interest" description="Disordered" evidence="9">
    <location>
        <begin position="1264"/>
        <end position="1361"/>
    </location>
</feature>
<dbReference type="Proteomes" id="UP000503462">
    <property type="component" value="Chromosome 1"/>
</dbReference>
<comment type="subcellular location">
    <subcellularLocation>
        <location evidence="7">Preautophagosomal structure membrane</location>
        <topology evidence="7">Peripheral membrane protein</topology>
    </subcellularLocation>
    <subcellularLocation>
        <location evidence="7">Vacuole membrane</location>
        <topology evidence="7">Peripheral membrane protein</topology>
    </subcellularLocation>
    <text evidence="7">During pexophagy, accumulates in the vacuolar membrane region, where the peroxisomes contact the vacuole.</text>
</comment>
<dbReference type="SUPFAM" id="SSF57997">
    <property type="entry name" value="Tropomyosin"/>
    <property type="match status" value="1"/>
</dbReference>
<dbReference type="GO" id="GO:0019901">
    <property type="term" value="F:protein kinase binding"/>
    <property type="evidence" value="ECO:0007669"/>
    <property type="project" value="TreeGrafter"/>
</dbReference>
<keyword evidence="4 7" id="KW-0653">Protein transport</keyword>
<evidence type="ECO:0000256" key="7">
    <source>
        <dbReference type="RuleBase" id="RU367075"/>
    </source>
</evidence>
<evidence type="ECO:0000313" key="12">
    <source>
        <dbReference type="EMBL" id="QIW95083.1"/>
    </source>
</evidence>
<feature type="compositionally biased region" description="Low complexity" evidence="9">
    <location>
        <begin position="608"/>
        <end position="621"/>
    </location>
</feature>
<comment type="subunit">
    <text evidence="7">Homodimer.</text>
</comment>
<dbReference type="EMBL" id="CP051139">
    <property type="protein sequence ID" value="QIW95083.1"/>
    <property type="molecule type" value="Genomic_DNA"/>
</dbReference>
<dbReference type="Pfam" id="PF10377">
    <property type="entry name" value="ATG11"/>
    <property type="match status" value="1"/>
</dbReference>
<dbReference type="GO" id="GO:0000045">
    <property type="term" value="P:autophagosome assembly"/>
    <property type="evidence" value="ECO:0007669"/>
    <property type="project" value="UniProtKB-UniRule"/>
</dbReference>
<keyword evidence="3 7" id="KW-0813">Transport</keyword>
<evidence type="ECO:0000256" key="2">
    <source>
        <dbReference type="ARBA" id="ARBA00013804"/>
    </source>
</evidence>
<dbReference type="GO" id="GO:0034727">
    <property type="term" value="P:piecemeal microautophagy of the nucleus"/>
    <property type="evidence" value="ECO:0007669"/>
    <property type="project" value="TreeGrafter"/>
</dbReference>
<sequence>MSIQLYIGHTGQRISLDPNITTLEALKSWIESKTAIIPRSQILLTAQGKQVRAQTLLTENELFIFDSKLFTSPDTILPQNDAADKLFRPGNPPDTISSQNDLQAWQDLFIERKSWATTVLTGCSKLADQAEAYLDEEYIIARSVGVAVASLQQHVKSGEKKYKTVATWLEEVLQEQEAQLQGWEQNLDALRNIPARSEFARFVHITSVASRRLSQQGTITTLQGFVDVAKIKRAAGAASRVSSDLSDRLAKLQNKLNLSTKECDELQVAVQQFQSSTRSDSESEPIQLRKEIELIVRKMTSDLEHISALPRTAQSVSQVSKMALLHTRNYLPNLKDYCTEMNELIQRAHQKRTQAGAAALSHMRMLSAIESRLAELYADTTSFGLTDEHQQDIAALSTVPRLPLVYGQLLVESVRRREWVAKMKRDSAVLQEEMATYQEEEEKRRRKWIRSVEDVVNSDAIESSRALGIELSLQNEGGSWPMVTRSELTDYLTVLQSHSTAGVVEEMDLAIKDLDKPTRKQIKRAKAFKNGSMHETAFGDTSLMLRGEEQHKALRDANQRLEEDLKASKSRVRKLEDLVHRSTQASRSADLFNPRSTGDRAVTPPYLPSSQLSGELSPSSSNRHRRLSSNLGIEEKKLARRVVDLEAELQTFREEAASRKNSDVDAQRQIEEANSTKKDLMENMEAQQREFSTERRNLELELREAKEKLEEVEAEIERIIGSRDDERSGLGARVAGMDADIARLREDAAGHAARAATAQDARNAIERKLRVAEATRATTEEQMQRIRLEQELMREAQTDQVERLASAHSHLAPDEPVPNTVAGISIALDELSRKSFSHIKDLTDAIAFARAENDSFRTQIDAQRAEIISANQRRLDTEDEARQARERLAVEEAKAVALEEQLNDEKQQLRSLRNKFADGETGSEVLRQRVAEEEQRAGTLSSQLAEATSHINSLNDEMSRLQKSAKDLQGQVDASNARQDSRATRARDVSHRLYAHNARLTRLLERLGLAISYQDDVMSIERASKLNASTTMDNSLSRTTSRTSPPPTRKSSGGEDSFDLTMLRWASAQSSEDETTQFDAFAQHLSKFNIDTFADAVVKRVRDFEYTAKKYSRESKESTKRADAYKDKSIKLRAEAYHKLAVKDFKEGDLALFLPTRGQANGAWAAFNIGCPHYFLAEREGMRLGSRDFIVARISKVEQKVVDLSKSAPADDASEAPSVDDDNPFDLSDGLTWWMVHATEERNAGAAPTTPGLSKSTVAAANVDARGSIRMKRSSKADDASKHLNKSLDSRRSSSNSKKSVAGAIVPTIAGSPAGDALASRQRSESQASQLPPTGLDGAVPRSGSQNSLRPSPAVVGPGGISSGLGIVESASQLDDAQPMHDQVSKLSRPDVERAKSDLTPTKTRLRSTSPSKSIRSLRQHLEPVSPAKSKGWDNLFSADITLTSPTKGNKV</sequence>
<feature type="region of interest" description="Disordered" evidence="9">
    <location>
        <begin position="1376"/>
        <end position="1433"/>
    </location>
</feature>
<reference evidence="12 13" key="1">
    <citation type="journal article" date="2016" name="Sci. Rep.">
        <title>Peltaster fructicola genome reveals evolution from an invasive phytopathogen to an ectophytic parasite.</title>
        <authorList>
            <person name="Xu C."/>
            <person name="Chen H."/>
            <person name="Gleason M.L."/>
            <person name="Xu J.R."/>
            <person name="Liu H."/>
            <person name="Zhang R."/>
            <person name="Sun G."/>
        </authorList>
    </citation>
    <scope>NUCLEOTIDE SEQUENCE [LARGE SCALE GENOMIC DNA]</scope>
    <source>
        <strain evidence="12 13">LNHT1506</strain>
    </source>
</reference>
<feature type="region of interest" description="Disordered" evidence="9">
    <location>
        <begin position="1204"/>
        <end position="1224"/>
    </location>
</feature>
<keyword evidence="7" id="KW-0472">Membrane</keyword>
<dbReference type="GO" id="GO:0061709">
    <property type="term" value="P:reticulophagy"/>
    <property type="evidence" value="ECO:0007669"/>
    <property type="project" value="TreeGrafter"/>
</dbReference>
<evidence type="ECO:0000256" key="4">
    <source>
        <dbReference type="ARBA" id="ARBA00022927"/>
    </source>
</evidence>
<feature type="compositionally biased region" description="Acidic residues" evidence="9">
    <location>
        <begin position="1212"/>
        <end position="1224"/>
    </location>
</feature>
<keyword evidence="7" id="KW-0926">Vacuole</keyword>
<keyword evidence="13" id="KW-1185">Reference proteome</keyword>